<evidence type="ECO:0000256" key="1">
    <source>
        <dbReference type="SAM" id="MobiDB-lite"/>
    </source>
</evidence>
<dbReference type="AlphaFoldDB" id="A0A9P6XL50"/>
<evidence type="ECO:0000313" key="3">
    <source>
        <dbReference type="Proteomes" id="UP000717996"/>
    </source>
</evidence>
<reference evidence="2" key="1">
    <citation type="journal article" date="2020" name="Microb. Genom.">
        <title>Genetic diversity of clinical and environmental Mucorales isolates obtained from an investigation of mucormycosis cases among solid organ transplant recipients.</title>
        <authorList>
            <person name="Nguyen M.H."/>
            <person name="Kaul D."/>
            <person name="Muto C."/>
            <person name="Cheng S.J."/>
            <person name="Richter R.A."/>
            <person name="Bruno V.M."/>
            <person name="Liu G."/>
            <person name="Beyhan S."/>
            <person name="Sundermann A.J."/>
            <person name="Mounaud S."/>
            <person name="Pasculle A.W."/>
            <person name="Nierman W.C."/>
            <person name="Driscoll E."/>
            <person name="Cumbie R."/>
            <person name="Clancy C.J."/>
            <person name="Dupont C.L."/>
        </authorList>
    </citation>
    <scope>NUCLEOTIDE SEQUENCE</scope>
    <source>
        <strain evidence="2">GL16</strain>
    </source>
</reference>
<accession>A0A9P6XL50</accession>
<name>A0A9P6XL50_RHIOR</name>
<gene>
    <name evidence="2" type="ORF">G6F51_014737</name>
</gene>
<feature type="region of interest" description="Disordered" evidence="1">
    <location>
        <begin position="77"/>
        <end position="99"/>
    </location>
</feature>
<comment type="caution">
    <text evidence="2">The sequence shown here is derived from an EMBL/GenBank/DDBJ whole genome shotgun (WGS) entry which is preliminary data.</text>
</comment>
<protein>
    <submittedName>
        <fullName evidence="2">Uncharacterized protein</fullName>
    </submittedName>
</protein>
<proteinExistence type="predicted"/>
<feature type="compositionally biased region" description="Pro residues" evidence="1">
    <location>
        <begin position="1"/>
        <end position="11"/>
    </location>
</feature>
<sequence length="99" mass="10146">MCPARYWPPPACGSASDDRASTTRTAVLAVARASTTRTPLPNAAARVATSPRVVPGRSIGFIALAPGGDAGCRGWPRSRPRCAGPASRIQGRGGCGRDD</sequence>
<dbReference type="EMBL" id="JAANIT010016297">
    <property type="protein sequence ID" value="KAG1520363.1"/>
    <property type="molecule type" value="Genomic_DNA"/>
</dbReference>
<organism evidence="2 3">
    <name type="scientific">Rhizopus oryzae</name>
    <name type="common">Mucormycosis agent</name>
    <name type="synonym">Rhizopus arrhizus var. delemar</name>
    <dbReference type="NCBI Taxonomy" id="64495"/>
    <lineage>
        <taxon>Eukaryota</taxon>
        <taxon>Fungi</taxon>
        <taxon>Fungi incertae sedis</taxon>
        <taxon>Mucoromycota</taxon>
        <taxon>Mucoromycotina</taxon>
        <taxon>Mucoromycetes</taxon>
        <taxon>Mucorales</taxon>
        <taxon>Mucorineae</taxon>
        <taxon>Rhizopodaceae</taxon>
        <taxon>Rhizopus</taxon>
    </lineage>
</organism>
<evidence type="ECO:0000313" key="2">
    <source>
        <dbReference type="EMBL" id="KAG1520363.1"/>
    </source>
</evidence>
<feature type="region of interest" description="Disordered" evidence="1">
    <location>
        <begin position="1"/>
        <end position="20"/>
    </location>
</feature>
<dbReference type="Proteomes" id="UP000717996">
    <property type="component" value="Unassembled WGS sequence"/>
</dbReference>